<keyword evidence="4" id="KW-1185">Reference proteome</keyword>
<dbReference type="Pfam" id="PF01171">
    <property type="entry name" value="ATP_bind_3"/>
    <property type="match status" value="1"/>
</dbReference>
<dbReference type="InterPro" id="IPR035107">
    <property type="entry name" value="tRNA_thiolation_TtcA_Ctu1"/>
</dbReference>
<dbReference type="GO" id="GO:0016740">
    <property type="term" value="F:transferase activity"/>
    <property type="evidence" value="ECO:0007669"/>
    <property type="project" value="UniProtKB-KW"/>
</dbReference>
<dbReference type="GO" id="GO:0008033">
    <property type="term" value="P:tRNA processing"/>
    <property type="evidence" value="ECO:0007669"/>
    <property type="project" value="InterPro"/>
</dbReference>
<dbReference type="Gene3D" id="3.40.50.620">
    <property type="entry name" value="HUPs"/>
    <property type="match status" value="1"/>
</dbReference>
<evidence type="ECO:0000313" key="4">
    <source>
        <dbReference type="Proteomes" id="UP000036873"/>
    </source>
</evidence>
<sequence>MKKILGSLRRGIEKYDMIKPGDCIAVGLSGGKDSTALLVAMKRFQSFSPVPFELEGITLDMGFGGMDFSPLVDLCAKLDVPYTIKKTTIGPIVFEERQEKSPCSLCARMKRGALHNLAIERGCRTIALGHHADDAIETFFLSLFYEGRINTFSPVTYLDRKDITVIRPLIFVKERDILNNPIIKELPVIQSTCPANGFTKREDIKNMIKELRKTMPDMDDRVLGAIQNKEQLNLWF</sequence>
<reference evidence="4" key="1">
    <citation type="submission" date="2015-07" db="EMBL/GenBank/DDBJ databases">
        <title>Draft genome sequence of Acetobacterium bakii DSM 8293, a potential psychrophilic chemical producer through syngas fermentation.</title>
        <authorList>
            <person name="Song Y."/>
            <person name="Hwang S."/>
            <person name="Cho B.-K."/>
        </authorList>
    </citation>
    <scope>NUCLEOTIDE SEQUENCE [LARGE SCALE GENOMIC DNA]</scope>
    <source>
        <strain evidence="4">DSM 8239</strain>
    </source>
</reference>
<dbReference type="PANTHER" id="PTHR43686">
    <property type="entry name" value="SULFURTRANSFERASE-RELATED"/>
    <property type="match status" value="1"/>
</dbReference>
<keyword evidence="1" id="KW-0808">Transferase</keyword>
<evidence type="ECO:0000313" key="3">
    <source>
        <dbReference type="EMBL" id="KNZ42895.1"/>
    </source>
</evidence>
<dbReference type="SUPFAM" id="SSF52402">
    <property type="entry name" value="Adenine nucleotide alpha hydrolases-like"/>
    <property type="match status" value="1"/>
</dbReference>
<organism evidence="3 4">
    <name type="scientific">Acetobacterium bakii</name>
    <dbReference type="NCBI Taxonomy" id="52689"/>
    <lineage>
        <taxon>Bacteria</taxon>
        <taxon>Bacillati</taxon>
        <taxon>Bacillota</taxon>
        <taxon>Clostridia</taxon>
        <taxon>Eubacteriales</taxon>
        <taxon>Eubacteriaceae</taxon>
        <taxon>Acetobacterium</taxon>
    </lineage>
</organism>
<dbReference type="PATRIC" id="fig|52689.4.peg.3850"/>
<protein>
    <submittedName>
        <fullName evidence="3">ATPase</fullName>
    </submittedName>
</protein>
<dbReference type="AlphaFoldDB" id="A0A0L6U538"/>
<dbReference type="STRING" id="52689.AKG39_04010"/>
<dbReference type="PANTHER" id="PTHR43686:SF1">
    <property type="entry name" value="AMINOTRAN_5 DOMAIN-CONTAINING PROTEIN"/>
    <property type="match status" value="1"/>
</dbReference>
<dbReference type="PIRSF" id="PIRSF004976">
    <property type="entry name" value="ATPase_YdaO"/>
    <property type="match status" value="1"/>
</dbReference>
<comment type="caution">
    <text evidence="3">The sequence shown here is derived from an EMBL/GenBank/DDBJ whole genome shotgun (WGS) entry which is preliminary data.</text>
</comment>
<dbReference type="InterPro" id="IPR014729">
    <property type="entry name" value="Rossmann-like_a/b/a_fold"/>
</dbReference>
<accession>A0A0L6U538</accession>
<dbReference type="RefSeq" id="WP_050739071.1">
    <property type="nucleotide sequence ID" value="NZ_LGYO01000008.1"/>
</dbReference>
<proteinExistence type="predicted"/>
<evidence type="ECO:0000259" key="2">
    <source>
        <dbReference type="Pfam" id="PF01171"/>
    </source>
</evidence>
<gene>
    <name evidence="3" type="ORF">AKG39_04010</name>
</gene>
<feature type="domain" description="tRNA(Ile)-lysidine/2-thiocytidine synthase N-terminal" evidence="2">
    <location>
        <begin position="24"/>
        <end position="179"/>
    </location>
</feature>
<dbReference type="InterPro" id="IPR011063">
    <property type="entry name" value="TilS/TtcA_N"/>
</dbReference>
<dbReference type="EMBL" id="LGYO01000008">
    <property type="protein sequence ID" value="KNZ42895.1"/>
    <property type="molecule type" value="Genomic_DNA"/>
</dbReference>
<name>A0A0L6U538_9FIRM</name>
<dbReference type="Proteomes" id="UP000036873">
    <property type="component" value="Unassembled WGS sequence"/>
</dbReference>
<evidence type="ECO:0000256" key="1">
    <source>
        <dbReference type="ARBA" id="ARBA00022679"/>
    </source>
</evidence>
<dbReference type="CDD" id="cd24138">
    <property type="entry name" value="TtcA-like"/>
    <property type="match status" value="1"/>
</dbReference>
<dbReference type="OrthoDB" id="9801054at2"/>